<dbReference type="InterPro" id="IPR011894">
    <property type="entry name" value="PorC_KorC"/>
</dbReference>
<evidence type="ECO:0000256" key="1">
    <source>
        <dbReference type="ARBA" id="ARBA00023002"/>
    </source>
</evidence>
<dbReference type="OrthoDB" id="9794954at2"/>
<keyword evidence="1" id="KW-0560">Oxidoreductase</keyword>
<dbReference type="EMBL" id="WXEX01000012">
    <property type="protein sequence ID" value="MZP44087.1"/>
    <property type="molecule type" value="Genomic_DNA"/>
</dbReference>
<protein>
    <submittedName>
        <fullName evidence="3">Pyruvate ferredoxin oxidoreductase</fullName>
    </submittedName>
</protein>
<evidence type="ECO:0000313" key="4">
    <source>
        <dbReference type="Proteomes" id="UP000471031"/>
    </source>
</evidence>
<comment type="caution">
    <text evidence="3">The sequence shown here is derived from an EMBL/GenBank/DDBJ whole genome shotgun (WGS) entry which is preliminary data.</text>
</comment>
<feature type="domain" description="Pyruvate/ketoisovalerate oxidoreductase catalytic" evidence="2">
    <location>
        <begin position="10"/>
        <end position="183"/>
    </location>
</feature>
<dbReference type="PANTHER" id="PTHR43366">
    <property type="entry name" value="PYRUVATE SYNTHASE SUBUNIT PORC"/>
    <property type="match status" value="1"/>
</dbReference>
<keyword evidence="4" id="KW-1185">Reference proteome</keyword>
<sequence length="189" mass="20562">MIEVRWLGRGGQGAFTAARLLGLSAALFENKYAQAFPSFGPERRGAPVSAFTRIADQKITDRSEVTRCDYLVVLDETLWKPQLWQDLKPGGTVLVNATDPTQWFEKASADAPDEYRRANRKASAINALAIARNWIGKPIVNTAMLGALVGLSGIISLEAAIQGIRHEMKPAQVAGNVNALTMACKKVRP</sequence>
<dbReference type="GO" id="GO:0016625">
    <property type="term" value="F:oxidoreductase activity, acting on the aldehyde or oxo group of donors, iron-sulfur protein as acceptor"/>
    <property type="evidence" value="ECO:0007669"/>
    <property type="project" value="InterPro"/>
</dbReference>
<dbReference type="NCBIfam" id="TIGR02175">
    <property type="entry name" value="PorC_KorC"/>
    <property type="match status" value="1"/>
</dbReference>
<dbReference type="InterPro" id="IPR051626">
    <property type="entry name" value="Oxidoreductase_gamma_subunit"/>
</dbReference>
<dbReference type="RefSeq" id="WP_161262654.1">
    <property type="nucleotide sequence ID" value="NZ_JAFBDC010000011.1"/>
</dbReference>
<reference evidence="3 4" key="1">
    <citation type="submission" date="2020-01" db="EMBL/GenBank/DDBJ databases">
        <title>Whole genome sequence of Heliobacterium gestii DSM 11169.</title>
        <authorList>
            <person name="Kyndt J.A."/>
            <person name="Meyer T.E."/>
        </authorList>
    </citation>
    <scope>NUCLEOTIDE SEQUENCE [LARGE SCALE GENOMIC DNA]</scope>
    <source>
        <strain evidence="3 4">DSM 11169</strain>
    </source>
</reference>
<evidence type="ECO:0000259" key="2">
    <source>
        <dbReference type="Pfam" id="PF01558"/>
    </source>
</evidence>
<dbReference type="Pfam" id="PF01558">
    <property type="entry name" value="POR"/>
    <property type="match status" value="1"/>
</dbReference>
<proteinExistence type="predicted"/>
<organism evidence="3 4">
    <name type="scientific">Heliomicrobium gestii</name>
    <name type="common">Heliobacterium gestii</name>
    <dbReference type="NCBI Taxonomy" id="2699"/>
    <lineage>
        <taxon>Bacteria</taxon>
        <taxon>Bacillati</taxon>
        <taxon>Bacillota</taxon>
        <taxon>Clostridia</taxon>
        <taxon>Eubacteriales</taxon>
        <taxon>Heliobacteriaceae</taxon>
        <taxon>Heliomicrobium</taxon>
    </lineage>
</organism>
<accession>A0A845LBC2</accession>
<dbReference type="Proteomes" id="UP000471031">
    <property type="component" value="Unassembled WGS sequence"/>
</dbReference>
<dbReference type="Gene3D" id="3.40.920.10">
    <property type="entry name" value="Pyruvate-ferredoxin oxidoreductase, PFOR, domain III"/>
    <property type="match status" value="1"/>
</dbReference>
<dbReference type="PANTHER" id="PTHR43366:SF1">
    <property type="entry name" value="PYRUVATE SYNTHASE SUBUNIT PORC"/>
    <property type="match status" value="1"/>
</dbReference>
<keyword evidence="3" id="KW-0670">Pyruvate</keyword>
<dbReference type="InterPro" id="IPR002869">
    <property type="entry name" value="Pyrv_flavodox_OxRed_cen"/>
</dbReference>
<name>A0A845LBC2_HELGE</name>
<gene>
    <name evidence="3" type="ORF">GTO89_13695</name>
</gene>
<dbReference type="InterPro" id="IPR019752">
    <property type="entry name" value="Pyrv/ketoisovalerate_OxRed_cat"/>
</dbReference>
<dbReference type="AlphaFoldDB" id="A0A845LBC2"/>
<evidence type="ECO:0000313" key="3">
    <source>
        <dbReference type="EMBL" id="MZP44087.1"/>
    </source>
</evidence>
<dbReference type="SUPFAM" id="SSF53323">
    <property type="entry name" value="Pyruvate-ferredoxin oxidoreductase, PFOR, domain III"/>
    <property type="match status" value="1"/>
</dbReference>